<comment type="caution">
    <text evidence="2">The sequence shown here is derived from an EMBL/GenBank/DDBJ whole genome shotgun (WGS) entry which is preliminary data.</text>
</comment>
<sequence length="67" mass="7745">MAWEICFSFDSLLLAKNTRRDEGWNVGFWLARCTKVHPHRNSISDGIVWWVLGCCFWGLGLFGDLVI</sequence>
<keyword evidence="1" id="KW-0472">Membrane</keyword>
<evidence type="ECO:0000313" key="2">
    <source>
        <dbReference type="EMBL" id="MBM6497847.1"/>
    </source>
</evidence>
<keyword evidence="1" id="KW-1133">Transmembrane helix</keyword>
<name>A0ABS2CUE5_9FLAO</name>
<accession>A0ABS2CUE5</accession>
<evidence type="ECO:0000313" key="3">
    <source>
        <dbReference type="Proteomes" id="UP000759529"/>
    </source>
</evidence>
<keyword evidence="1" id="KW-0812">Transmembrane</keyword>
<feature type="non-terminal residue" evidence="2">
    <location>
        <position position="67"/>
    </location>
</feature>
<evidence type="ECO:0000256" key="1">
    <source>
        <dbReference type="SAM" id="Phobius"/>
    </source>
</evidence>
<keyword evidence="3" id="KW-1185">Reference proteome</keyword>
<dbReference type="Proteomes" id="UP000759529">
    <property type="component" value="Unassembled WGS sequence"/>
</dbReference>
<organism evidence="2 3">
    <name type="scientific">Flavobacterium macrobrachii</name>
    <dbReference type="NCBI Taxonomy" id="591204"/>
    <lineage>
        <taxon>Bacteria</taxon>
        <taxon>Pseudomonadati</taxon>
        <taxon>Bacteroidota</taxon>
        <taxon>Flavobacteriia</taxon>
        <taxon>Flavobacteriales</taxon>
        <taxon>Flavobacteriaceae</taxon>
        <taxon>Flavobacterium</taxon>
    </lineage>
</organism>
<protein>
    <submittedName>
        <fullName evidence="2">Uncharacterized protein</fullName>
    </submittedName>
</protein>
<feature type="transmembrane region" description="Helical" evidence="1">
    <location>
        <begin position="47"/>
        <end position="66"/>
    </location>
</feature>
<reference evidence="2 3" key="1">
    <citation type="submission" date="2021-02" db="EMBL/GenBank/DDBJ databases">
        <authorList>
            <person name="Jung H.S."/>
            <person name="Chun B.H."/>
            <person name="Jeon C.O."/>
        </authorList>
    </citation>
    <scope>NUCLEOTIDE SEQUENCE [LARGE SCALE GENOMIC DNA]</scope>
    <source>
        <strain evidence="2 3">LMG 25203</strain>
    </source>
</reference>
<gene>
    <name evidence="2" type="ORF">H9X54_000760</name>
</gene>
<dbReference type="EMBL" id="JACSOD020000210">
    <property type="protein sequence ID" value="MBM6497847.1"/>
    <property type="molecule type" value="Genomic_DNA"/>
</dbReference>
<dbReference type="RefSeq" id="WP_204158531.1">
    <property type="nucleotide sequence ID" value="NZ_JACSOD020000210.1"/>
</dbReference>
<proteinExistence type="predicted"/>